<proteinExistence type="predicted"/>
<dbReference type="AlphaFoldDB" id="A0A8T1QRC3"/>
<name>A0A8T1QRC3_CARIL</name>
<dbReference type="PANTHER" id="PTHR33148:SF6">
    <property type="entry name" value="DUF4228 DOMAIN-CONTAINING PROTEIN"/>
    <property type="match status" value="1"/>
</dbReference>
<gene>
    <name evidence="1" type="ORF">CIPAW_04G046100</name>
</gene>
<evidence type="ECO:0000313" key="2">
    <source>
        <dbReference type="Proteomes" id="UP000811609"/>
    </source>
</evidence>
<dbReference type="InterPro" id="IPR025322">
    <property type="entry name" value="PADRE_dom"/>
</dbReference>
<comment type="caution">
    <text evidence="1">The sequence shown here is derived from an EMBL/GenBank/DDBJ whole genome shotgun (WGS) entry which is preliminary data.</text>
</comment>
<organism evidence="1 2">
    <name type="scientific">Carya illinoinensis</name>
    <name type="common">Pecan</name>
    <dbReference type="NCBI Taxonomy" id="32201"/>
    <lineage>
        <taxon>Eukaryota</taxon>
        <taxon>Viridiplantae</taxon>
        <taxon>Streptophyta</taxon>
        <taxon>Embryophyta</taxon>
        <taxon>Tracheophyta</taxon>
        <taxon>Spermatophyta</taxon>
        <taxon>Magnoliopsida</taxon>
        <taxon>eudicotyledons</taxon>
        <taxon>Gunneridae</taxon>
        <taxon>Pentapetalae</taxon>
        <taxon>rosids</taxon>
        <taxon>fabids</taxon>
        <taxon>Fagales</taxon>
        <taxon>Juglandaceae</taxon>
        <taxon>Carya</taxon>
    </lineage>
</organism>
<reference evidence="1" key="1">
    <citation type="submission" date="2020-12" db="EMBL/GenBank/DDBJ databases">
        <title>WGS assembly of Carya illinoinensis cv. Pawnee.</title>
        <authorList>
            <person name="Platts A."/>
            <person name="Shu S."/>
            <person name="Wright S."/>
            <person name="Barry K."/>
            <person name="Edger P."/>
            <person name="Pires J.C."/>
            <person name="Schmutz J."/>
        </authorList>
    </citation>
    <scope>NUCLEOTIDE SEQUENCE</scope>
    <source>
        <tissue evidence="1">Leaf</tissue>
    </source>
</reference>
<accession>A0A8T1QRC3</accession>
<keyword evidence="2" id="KW-1185">Reference proteome</keyword>
<dbReference type="PANTHER" id="PTHR33148">
    <property type="entry name" value="PLASTID MOVEMENT IMPAIRED PROTEIN-RELATED"/>
    <property type="match status" value="1"/>
</dbReference>
<dbReference type="Proteomes" id="UP000811609">
    <property type="component" value="Chromosome 4"/>
</dbReference>
<sequence>MGNSIGGRKKAKVMKIDGETLKFKTPVRAWEVLKDCPGHVLLESEAVKRYGIRAKPLEPEQQLIPKKIYFLVDQLPKPSDEKVPRAVRSQSAGIHMSAKDRLECLMLSRRTVSDLSINRAPSVVSDGSGRLKVKIRLPSDQMAKLVAESRDGAEVAEKILELYRDHAGEINGNVPEGTEDALMHREAPWKPALGSIGEKAKAHKKRVSFVPMEEESCLDGRLSSCRLNQRIE</sequence>
<evidence type="ECO:0000313" key="1">
    <source>
        <dbReference type="EMBL" id="KAG6656789.1"/>
    </source>
</evidence>
<protein>
    <submittedName>
        <fullName evidence="1">Uncharacterized protein</fullName>
    </submittedName>
</protein>
<dbReference type="Pfam" id="PF14009">
    <property type="entry name" value="PADRE"/>
    <property type="match status" value="1"/>
</dbReference>
<dbReference type="EMBL" id="CM031812">
    <property type="protein sequence ID" value="KAG6656789.1"/>
    <property type="molecule type" value="Genomic_DNA"/>
</dbReference>